<protein>
    <submittedName>
        <fullName evidence="2">Uncharacterized protein</fullName>
    </submittedName>
</protein>
<evidence type="ECO:0000313" key="2">
    <source>
        <dbReference type="EMBL" id="MEQ2183671.1"/>
    </source>
</evidence>
<keyword evidence="3" id="KW-1185">Reference proteome</keyword>
<accession>A0ABV0PJM9</accession>
<evidence type="ECO:0000256" key="1">
    <source>
        <dbReference type="SAM" id="MobiDB-lite"/>
    </source>
</evidence>
<reference evidence="2 3" key="1">
    <citation type="submission" date="2021-06" db="EMBL/GenBank/DDBJ databases">
        <authorList>
            <person name="Palmer J.M."/>
        </authorList>
    </citation>
    <scope>NUCLEOTIDE SEQUENCE [LARGE SCALE GENOMIC DNA]</scope>
    <source>
        <strain evidence="2 3">GA_2019</strain>
        <tissue evidence="2">Muscle</tissue>
    </source>
</reference>
<comment type="caution">
    <text evidence="2">The sequence shown here is derived from an EMBL/GenBank/DDBJ whole genome shotgun (WGS) entry which is preliminary data.</text>
</comment>
<proteinExistence type="predicted"/>
<dbReference type="Proteomes" id="UP001476798">
    <property type="component" value="Unassembled WGS sequence"/>
</dbReference>
<dbReference type="EMBL" id="JAHRIO010079977">
    <property type="protein sequence ID" value="MEQ2183671.1"/>
    <property type="molecule type" value="Genomic_DNA"/>
</dbReference>
<organism evidence="2 3">
    <name type="scientific">Goodea atripinnis</name>
    <dbReference type="NCBI Taxonomy" id="208336"/>
    <lineage>
        <taxon>Eukaryota</taxon>
        <taxon>Metazoa</taxon>
        <taxon>Chordata</taxon>
        <taxon>Craniata</taxon>
        <taxon>Vertebrata</taxon>
        <taxon>Euteleostomi</taxon>
        <taxon>Actinopterygii</taxon>
        <taxon>Neopterygii</taxon>
        <taxon>Teleostei</taxon>
        <taxon>Neoteleostei</taxon>
        <taxon>Acanthomorphata</taxon>
        <taxon>Ovalentaria</taxon>
        <taxon>Atherinomorphae</taxon>
        <taxon>Cyprinodontiformes</taxon>
        <taxon>Goodeidae</taxon>
        <taxon>Goodea</taxon>
    </lineage>
</organism>
<name>A0ABV0PJM9_9TELE</name>
<gene>
    <name evidence="2" type="ORF">GOODEAATRI_000466</name>
</gene>
<sequence>MKRWFEPNDATGNLEFLGSGPTAPQGKERFKPGAVPLMHAAAGQFTSSMNNAQTLGRCPRPLRNNGLTSLIENRQQEELSLNNGRTESSSNFCLFLQLDVAADRCLTCLINRSD</sequence>
<feature type="region of interest" description="Disordered" evidence="1">
    <location>
        <begin position="1"/>
        <end position="28"/>
    </location>
</feature>
<evidence type="ECO:0000313" key="3">
    <source>
        <dbReference type="Proteomes" id="UP001476798"/>
    </source>
</evidence>